<dbReference type="AlphaFoldDB" id="A0AA41WP37"/>
<name>A0AA41WP37_9GAMM</name>
<accession>A0AA41WP37</accession>
<dbReference type="EMBL" id="JAMYBS010000020">
    <property type="protein sequence ID" value="MCO7546128.1"/>
    <property type="molecule type" value="Genomic_DNA"/>
</dbReference>
<protein>
    <submittedName>
        <fullName evidence="1">Uncharacterized protein</fullName>
    </submittedName>
</protein>
<dbReference type="InterPro" id="IPR058601">
    <property type="entry name" value="Phage_phiTE_015-like"/>
</dbReference>
<evidence type="ECO:0000313" key="2">
    <source>
        <dbReference type="Proteomes" id="UP001165292"/>
    </source>
</evidence>
<reference evidence="1" key="1">
    <citation type="submission" date="2022-06" db="EMBL/GenBank/DDBJ databases">
        <title>Detection of beta-lactamases in bacteria of animal origin.</title>
        <authorList>
            <person name="Mlynarcik P."/>
            <person name="Zdarska V."/>
            <person name="Chudobova H."/>
            <person name="Prochazkova P."/>
            <person name="Hricova K."/>
            <person name="Mezerova K."/>
            <person name="Bardon J."/>
            <person name="Dolejska M."/>
            <person name="Sukkar I."/>
            <person name="Kolar M."/>
        </authorList>
    </citation>
    <scope>NUCLEOTIDE SEQUENCE</scope>
    <source>
        <strain evidence="1">S 300-3</strain>
    </source>
</reference>
<organism evidence="1 2">
    <name type="scientific">Stutzerimonas nitrititolerans</name>
    <dbReference type="NCBI Taxonomy" id="2482751"/>
    <lineage>
        <taxon>Bacteria</taxon>
        <taxon>Pseudomonadati</taxon>
        <taxon>Pseudomonadota</taxon>
        <taxon>Gammaproteobacteria</taxon>
        <taxon>Pseudomonadales</taxon>
        <taxon>Pseudomonadaceae</taxon>
        <taxon>Stutzerimonas</taxon>
    </lineage>
</organism>
<comment type="caution">
    <text evidence="1">The sequence shown here is derived from an EMBL/GenBank/DDBJ whole genome shotgun (WGS) entry which is preliminary data.</text>
</comment>
<dbReference type="Proteomes" id="UP001165292">
    <property type="component" value="Unassembled WGS sequence"/>
</dbReference>
<dbReference type="Pfam" id="PF26207">
    <property type="entry name" value="Phage_phiTE_015"/>
    <property type="match status" value="1"/>
</dbReference>
<dbReference type="RefSeq" id="WP_253163884.1">
    <property type="nucleotide sequence ID" value="NZ_JAMYBS010000020.1"/>
</dbReference>
<gene>
    <name evidence="1" type="ORF">NJF43_15325</name>
</gene>
<evidence type="ECO:0000313" key="1">
    <source>
        <dbReference type="EMBL" id="MCO7546128.1"/>
    </source>
</evidence>
<sequence length="98" mass="10906">MQHTDKARAEFEAAYMRDLAGSSAEDPAVWLERGSDGEYRSYQARGAWWGWQASRRELVIRLPAKPDADTFTRVQSAYWQGIDKVAGQAEAAGATVRG</sequence>
<proteinExistence type="predicted"/>